<dbReference type="PANTHER" id="PTHR32338:SF10">
    <property type="entry name" value="N-ACETYL-GAMMA-GLUTAMYL-PHOSPHATE REDUCTASE, CHLOROPLASTIC-RELATED"/>
    <property type="match status" value="1"/>
</dbReference>
<dbReference type="SUPFAM" id="SSF55347">
    <property type="entry name" value="Glyceraldehyde-3-phosphate dehydrogenase-like, C-terminal domain"/>
    <property type="match status" value="1"/>
</dbReference>
<evidence type="ECO:0000256" key="2">
    <source>
        <dbReference type="ARBA" id="ARBA00022605"/>
    </source>
</evidence>
<dbReference type="AlphaFoldDB" id="A0A9D2APR2"/>
<keyword evidence="1" id="KW-0055">Arginine biosynthesis</keyword>
<reference evidence="6" key="1">
    <citation type="journal article" date="2021" name="PeerJ">
        <title>Extensive microbial diversity within the chicken gut microbiome revealed by metagenomics and culture.</title>
        <authorList>
            <person name="Gilroy R."/>
            <person name="Ravi A."/>
            <person name="Getino M."/>
            <person name="Pursley I."/>
            <person name="Horton D.L."/>
            <person name="Alikhan N.F."/>
            <person name="Baker D."/>
            <person name="Gharbi K."/>
            <person name="Hall N."/>
            <person name="Watson M."/>
            <person name="Adriaenssens E.M."/>
            <person name="Foster-Nyarko E."/>
            <person name="Jarju S."/>
            <person name="Secka A."/>
            <person name="Antonio M."/>
            <person name="Oren A."/>
            <person name="Chaudhuri R.R."/>
            <person name="La Ragione R."/>
            <person name="Hildebrand F."/>
            <person name="Pallen M.J."/>
        </authorList>
    </citation>
    <scope>NUCLEOTIDE SEQUENCE</scope>
    <source>
        <strain evidence="6">ChiHjej12B11-16260</strain>
    </source>
</reference>
<reference evidence="6" key="2">
    <citation type="submission" date="2021-04" db="EMBL/GenBank/DDBJ databases">
        <authorList>
            <person name="Gilroy R."/>
        </authorList>
    </citation>
    <scope>NUCLEOTIDE SEQUENCE</scope>
    <source>
        <strain evidence="6">ChiHjej12B11-16260</strain>
    </source>
</reference>
<keyword evidence="2" id="KW-0028">Amino-acid biosynthesis</keyword>
<keyword evidence="3" id="KW-0521">NADP</keyword>
<name>A0A9D2APR2_9BACT</name>
<dbReference type="Pfam" id="PF22698">
    <property type="entry name" value="Semialdhyde_dhC_1"/>
    <property type="match status" value="1"/>
</dbReference>
<dbReference type="Gene3D" id="3.40.50.720">
    <property type="entry name" value="NAD(P)-binding Rossmann-like Domain"/>
    <property type="match status" value="1"/>
</dbReference>
<protein>
    <submittedName>
        <fullName evidence="6">N-acetyl-gamma-glutamyl-phosphate reductase</fullName>
    </submittedName>
</protein>
<dbReference type="Proteomes" id="UP000824246">
    <property type="component" value="Unassembled WGS sequence"/>
</dbReference>
<gene>
    <name evidence="6" type="ORF">H9982_04115</name>
</gene>
<comment type="caution">
    <text evidence="6">The sequence shown here is derived from an EMBL/GenBank/DDBJ whole genome shotgun (WGS) entry which is preliminary data.</text>
</comment>
<dbReference type="Pfam" id="PF01118">
    <property type="entry name" value="Semialdhyde_dh"/>
    <property type="match status" value="1"/>
</dbReference>
<dbReference type="InterPro" id="IPR058924">
    <property type="entry name" value="AGPR_dimerisation_dom"/>
</dbReference>
<sequence length="312" mass="34944">MIKTGIIDENNTLTGELLRLLVLHPDVDTIAIQNPARTGESLTRYYPDLTGDTEIQYCSHIDLDSIDILFCCFAPGGMRRYLDKEQLPPKLAVIDFSGDFSLESPEHDFIYGLPELNRKRIVRGESRHIAIPDVMAATIQLTLLPLAKNLLIRNNIQAAITIARPHIEGARPLPPFEKRRLPEIRQNIGKLQNSFAYDINIVPVEASFFRGILTSVWTDSPDITADFARELYTSYYDDHSFVHIIETSPSTAQVINTNKCFMHIEIAEGKLIITSAADALLKGAAGQAIHCMNLIFGLKETTGLFLKSPVYY</sequence>
<evidence type="ECO:0000259" key="5">
    <source>
        <dbReference type="SMART" id="SM00859"/>
    </source>
</evidence>
<dbReference type="Gene3D" id="3.30.360.10">
    <property type="entry name" value="Dihydrodipicolinate Reductase, domain 2"/>
    <property type="match status" value="1"/>
</dbReference>
<accession>A0A9D2APR2</accession>
<proteinExistence type="predicted"/>
<evidence type="ECO:0000313" key="6">
    <source>
        <dbReference type="EMBL" id="HIX45385.1"/>
    </source>
</evidence>
<keyword evidence="4" id="KW-0560">Oxidoreductase</keyword>
<dbReference type="SMART" id="SM00859">
    <property type="entry name" value="Semialdhyde_dh"/>
    <property type="match status" value="1"/>
</dbReference>
<dbReference type="InterPro" id="IPR050085">
    <property type="entry name" value="AGPR"/>
</dbReference>
<dbReference type="InterPro" id="IPR000534">
    <property type="entry name" value="Semialdehyde_DH_NAD-bd"/>
</dbReference>
<evidence type="ECO:0000256" key="3">
    <source>
        <dbReference type="ARBA" id="ARBA00022857"/>
    </source>
</evidence>
<organism evidence="6 7">
    <name type="scientific">Candidatus Barnesiella excrementipullorum</name>
    <dbReference type="NCBI Taxonomy" id="2838479"/>
    <lineage>
        <taxon>Bacteria</taxon>
        <taxon>Pseudomonadati</taxon>
        <taxon>Bacteroidota</taxon>
        <taxon>Bacteroidia</taxon>
        <taxon>Bacteroidales</taxon>
        <taxon>Barnesiellaceae</taxon>
        <taxon>Barnesiella</taxon>
    </lineage>
</organism>
<evidence type="ECO:0000313" key="7">
    <source>
        <dbReference type="Proteomes" id="UP000824246"/>
    </source>
</evidence>
<dbReference type="InterPro" id="IPR036291">
    <property type="entry name" value="NAD(P)-bd_dom_sf"/>
</dbReference>
<evidence type="ECO:0000256" key="4">
    <source>
        <dbReference type="ARBA" id="ARBA00023002"/>
    </source>
</evidence>
<dbReference type="PANTHER" id="PTHR32338">
    <property type="entry name" value="N-ACETYL-GAMMA-GLUTAMYL-PHOSPHATE REDUCTASE, CHLOROPLASTIC-RELATED-RELATED"/>
    <property type="match status" value="1"/>
</dbReference>
<dbReference type="GO" id="GO:0051287">
    <property type="term" value="F:NAD binding"/>
    <property type="evidence" value="ECO:0007669"/>
    <property type="project" value="InterPro"/>
</dbReference>
<dbReference type="SUPFAM" id="SSF51735">
    <property type="entry name" value="NAD(P)-binding Rossmann-fold domains"/>
    <property type="match status" value="1"/>
</dbReference>
<dbReference type="EMBL" id="DXFB01000112">
    <property type="protein sequence ID" value="HIX45385.1"/>
    <property type="molecule type" value="Genomic_DNA"/>
</dbReference>
<feature type="domain" description="Semialdehyde dehydrogenase NAD-binding" evidence="5">
    <location>
        <begin position="3"/>
        <end position="124"/>
    </location>
</feature>
<evidence type="ECO:0000256" key="1">
    <source>
        <dbReference type="ARBA" id="ARBA00022571"/>
    </source>
</evidence>
<dbReference type="GO" id="GO:0016620">
    <property type="term" value="F:oxidoreductase activity, acting on the aldehyde or oxo group of donors, NAD or NADP as acceptor"/>
    <property type="evidence" value="ECO:0007669"/>
    <property type="project" value="InterPro"/>
</dbReference>
<dbReference type="GO" id="GO:0006526">
    <property type="term" value="P:L-arginine biosynthetic process"/>
    <property type="evidence" value="ECO:0007669"/>
    <property type="project" value="UniProtKB-KW"/>
</dbReference>